<feature type="region of interest" description="Disordered" evidence="1">
    <location>
        <begin position="98"/>
        <end position="123"/>
    </location>
</feature>
<reference evidence="2" key="2">
    <citation type="submission" date="2020-09" db="EMBL/GenBank/DDBJ databases">
        <authorList>
            <person name="Sun Q."/>
            <person name="Zhou Y."/>
        </authorList>
    </citation>
    <scope>NUCLEOTIDE SEQUENCE</scope>
    <source>
        <strain evidence="2">CGMCC 4.7308</strain>
    </source>
</reference>
<sequence>MSKSHGEPLYLSAGDVARLRRRVVVTATCQVWMGAVGSDGYGRFAVPNGTPVGRTVTPHQVAAQLASGPVQLGSTVLHDCDQRLCVSTRPGHVRVGSQRENMRQAVQRGRAVGPRPGRTDVRGNLGASLAIQAALRDALRTDPHAHPDTLADVLAAAVAVGDPLAALLPLFGEPARTPVPGWDDFPVDLFDPRATPDDRPAAAPAAPALF</sequence>
<dbReference type="Proteomes" id="UP000655208">
    <property type="component" value="Unassembled WGS sequence"/>
</dbReference>
<evidence type="ECO:0008006" key="4">
    <source>
        <dbReference type="Google" id="ProtNLM"/>
    </source>
</evidence>
<dbReference type="InterPro" id="IPR044925">
    <property type="entry name" value="His-Me_finger_sf"/>
</dbReference>
<name>A0A917T9W3_9ACTN</name>
<dbReference type="EMBL" id="BMNA01000015">
    <property type="protein sequence ID" value="GGM15822.1"/>
    <property type="molecule type" value="Genomic_DNA"/>
</dbReference>
<evidence type="ECO:0000313" key="3">
    <source>
        <dbReference type="Proteomes" id="UP000655208"/>
    </source>
</evidence>
<evidence type="ECO:0000256" key="1">
    <source>
        <dbReference type="SAM" id="MobiDB-lite"/>
    </source>
</evidence>
<gene>
    <name evidence="2" type="ORF">GCM10011594_39830</name>
</gene>
<protein>
    <recommendedName>
        <fullName evidence="4">HNH endonuclease</fullName>
    </recommendedName>
</protein>
<dbReference type="SUPFAM" id="SSF54060">
    <property type="entry name" value="His-Me finger endonucleases"/>
    <property type="match status" value="1"/>
</dbReference>
<keyword evidence="3" id="KW-1185">Reference proteome</keyword>
<comment type="caution">
    <text evidence="2">The sequence shown here is derived from an EMBL/GenBank/DDBJ whole genome shotgun (WGS) entry which is preliminary data.</text>
</comment>
<proteinExistence type="predicted"/>
<dbReference type="AlphaFoldDB" id="A0A917T9W3"/>
<evidence type="ECO:0000313" key="2">
    <source>
        <dbReference type="EMBL" id="GGM15822.1"/>
    </source>
</evidence>
<accession>A0A917T9W3</accession>
<reference evidence="2" key="1">
    <citation type="journal article" date="2014" name="Int. J. Syst. Evol. Microbiol.">
        <title>Complete genome sequence of Corynebacterium casei LMG S-19264T (=DSM 44701T), isolated from a smear-ripened cheese.</title>
        <authorList>
            <consortium name="US DOE Joint Genome Institute (JGI-PGF)"/>
            <person name="Walter F."/>
            <person name="Albersmeier A."/>
            <person name="Kalinowski J."/>
            <person name="Ruckert C."/>
        </authorList>
    </citation>
    <scope>NUCLEOTIDE SEQUENCE</scope>
    <source>
        <strain evidence="2">CGMCC 4.7308</strain>
    </source>
</reference>
<dbReference type="RefSeq" id="WP_188944620.1">
    <property type="nucleotide sequence ID" value="NZ_BMNA01000015.1"/>
</dbReference>
<organism evidence="2 3">
    <name type="scientific">Nakamurella endophytica</name>
    <dbReference type="NCBI Taxonomy" id="1748367"/>
    <lineage>
        <taxon>Bacteria</taxon>
        <taxon>Bacillati</taxon>
        <taxon>Actinomycetota</taxon>
        <taxon>Actinomycetes</taxon>
        <taxon>Nakamurellales</taxon>
        <taxon>Nakamurellaceae</taxon>
        <taxon>Nakamurella</taxon>
    </lineage>
</organism>